<dbReference type="SUPFAM" id="SSF51621">
    <property type="entry name" value="Phosphoenolpyruvate/pyruvate domain"/>
    <property type="match status" value="1"/>
</dbReference>
<sequence length="342" mass="37145">MRTALSSRLLSALPTLTTSVLRTSTPLLRTAAYNVQTRFSSHSPLAPTQGPPPKKKTLETIRNMYKKGTPIVMMTAHDFPSGLAADMAGVDMVLIGDSLAMVALGMEDTNEVELEDIIHHSKAVSRAVKSAFLVADLPMGSYEISPEHALTSALRLIQKGRSHSVKLEGGLEMAPTIRKLTSVGIPVLGHIGLTPQRQHSLGGFKVQGKSVKTALALLDDAFAVQEAGAFGMVLECIPAPIAEVITEELSIPTIGIGAGNPTSGQVLVQTDMSGNYPRGRFIPKFVKVYADIFEQTKRAIEQYAVEVRERSYPEEVHSYKIDEKVVDEFKEALEKRRQRGGL</sequence>
<keyword evidence="4 6" id="KW-0808">Transferase</keyword>
<dbReference type="PANTHER" id="PTHR20881">
    <property type="entry name" value="3-METHYL-2-OXOBUTANOATE HYDROXYMETHYLTRANSFERASE"/>
    <property type="match status" value="1"/>
</dbReference>
<evidence type="ECO:0000313" key="8">
    <source>
        <dbReference type="EMBL" id="RPA77717.1"/>
    </source>
</evidence>
<dbReference type="STRING" id="1160509.A0A3N4HWZ9"/>
<keyword evidence="8" id="KW-0489">Methyltransferase</keyword>
<dbReference type="InterPro" id="IPR003700">
    <property type="entry name" value="Pantoate_hydroxy_MeTrfase"/>
</dbReference>
<dbReference type="EMBL" id="ML119722">
    <property type="protein sequence ID" value="RPA77717.1"/>
    <property type="molecule type" value="Genomic_DNA"/>
</dbReference>
<dbReference type="Gene3D" id="3.20.20.60">
    <property type="entry name" value="Phosphoenolpyruvate-binding domains"/>
    <property type="match status" value="1"/>
</dbReference>
<dbReference type="GO" id="GO:0032259">
    <property type="term" value="P:methylation"/>
    <property type="evidence" value="ECO:0007669"/>
    <property type="project" value="UniProtKB-KW"/>
</dbReference>
<evidence type="ECO:0000256" key="1">
    <source>
        <dbReference type="ARBA" id="ARBA00005033"/>
    </source>
</evidence>
<comment type="similarity">
    <text evidence="2 6">Belongs to the PanB family.</text>
</comment>
<dbReference type="OrthoDB" id="425211at2759"/>
<feature type="signal peptide" evidence="7">
    <location>
        <begin position="1"/>
        <end position="19"/>
    </location>
</feature>
<keyword evidence="9" id="KW-1185">Reference proteome</keyword>
<dbReference type="HAMAP" id="MF_00156">
    <property type="entry name" value="PanB"/>
    <property type="match status" value="1"/>
</dbReference>
<evidence type="ECO:0000256" key="4">
    <source>
        <dbReference type="ARBA" id="ARBA00022679"/>
    </source>
</evidence>
<dbReference type="GO" id="GO:0015940">
    <property type="term" value="P:pantothenate biosynthetic process"/>
    <property type="evidence" value="ECO:0007669"/>
    <property type="project" value="UniProtKB-UniPathway"/>
</dbReference>
<comment type="pathway">
    <text evidence="1 6">Cofactor biosynthesis; (R)-pantothenate biosynthesis; (R)-pantoate from 3-methyl-2-oxobutanoate: step 1/2.</text>
</comment>
<name>A0A3N4HWZ9_ASCIM</name>
<dbReference type="Pfam" id="PF02548">
    <property type="entry name" value="Pantoate_transf"/>
    <property type="match status" value="1"/>
</dbReference>
<organism evidence="8 9">
    <name type="scientific">Ascobolus immersus RN42</name>
    <dbReference type="NCBI Taxonomy" id="1160509"/>
    <lineage>
        <taxon>Eukaryota</taxon>
        <taxon>Fungi</taxon>
        <taxon>Dikarya</taxon>
        <taxon>Ascomycota</taxon>
        <taxon>Pezizomycotina</taxon>
        <taxon>Pezizomycetes</taxon>
        <taxon>Pezizales</taxon>
        <taxon>Ascobolaceae</taxon>
        <taxon>Ascobolus</taxon>
    </lineage>
</organism>
<gene>
    <name evidence="8" type="ORF">BJ508DRAFT_212640</name>
</gene>
<evidence type="ECO:0000256" key="5">
    <source>
        <dbReference type="ARBA" id="ARBA00049172"/>
    </source>
</evidence>
<dbReference type="NCBIfam" id="NF001452">
    <property type="entry name" value="PRK00311.1"/>
    <property type="match status" value="1"/>
</dbReference>
<dbReference type="GO" id="GO:0000287">
    <property type="term" value="F:magnesium ion binding"/>
    <property type="evidence" value="ECO:0007669"/>
    <property type="project" value="TreeGrafter"/>
</dbReference>
<dbReference type="GO" id="GO:0005739">
    <property type="term" value="C:mitochondrion"/>
    <property type="evidence" value="ECO:0007669"/>
    <property type="project" value="TreeGrafter"/>
</dbReference>
<comment type="function">
    <text evidence="6">Catalyzes the reversible reaction in which hydroxymethyl group from 5,10-methylenetetrahydrofolate is transferred onto alpha-ketoisovalerate to form ketopantoate.</text>
</comment>
<comment type="catalytic activity">
    <reaction evidence="5 6">
        <text>(6R)-5,10-methylene-5,6,7,8-tetrahydrofolate + 3-methyl-2-oxobutanoate + H2O = 2-dehydropantoate + (6S)-5,6,7,8-tetrahydrofolate</text>
        <dbReference type="Rhea" id="RHEA:11824"/>
        <dbReference type="ChEBI" id="CHEBI:11561"/>
        <dbReference type="ChEBI" id="CHEBI:11851"/>
        <dbReference type="ChEBI" id="CHEBI:15377"/>
        <dbReference type="ChEBI" id="CHEBI:15636"/>
        <dbReference type="ChEBI" id="CHEBI:57453"/>
        <dbReference type="EC" id="2.1.2.11"/>
    </reaction>
</comment>
<keyword evidence="6" id="KW-0566">Pantothenate biosynthesis</keyword>
<evidence type="ECO:0000256" key="3">
    <source>
        <dbReference type="ARBA" id="ARBA00012618"/>
    </source>
</evidence>
<dbReference type="InterPro" id="IPR015813">
    <property type="entry name" value="Pyrv/PenolPyrv_kinase-like_dom"/>
</dbReference>
<dbReference type="AlphaFoldDB" id="A0A3N4HWZ9"/>
<dbReference type="InterPro" id="IPR040442">
    <property type="entry name" value="Pyrv_kinase-like_dom_sf"/>
</dbReference>
<feature type="chain" id="PRO_5018134464" description="3-methyl-2-oxobutanoate hydroxymethyltransferase" evidence="7">
    <location>
        <begin position="20"/>
        <end position="342"/>
    </location>
</feature>
<proteinExistence type="inferred from homology"/>
<evidence type="ECO:0000313" key="9">
    <source>
        <dbReference type="Proteomes" id="UP000275078"/>
    </source>
</evidence>
<dbReference type="GO" id="GO:0008168">
    <property type="term" value="F:methyltransferase activity"/>
    <property type="evidence" value="ECO:0007669"/>
    <property type="project" value="UniProtKB-KW"/>
</dbReference>
<dbReference type="NCBIfam" id="TIGR00222">
    <property type="entry name" value="panB"/>
    <property type="match status" value="1"/>
</dbReference>
<accession>A0A3N4HWZ9</accession>
<evidence type="ECO:0000256" key="6">
    <source>
        <dbReference type="RuleBase" id="RU362100"/>
    </source>
</evidence>
<dbReference type="GO" id="GO:0003864">
    <property type="term" value="F:3-methyl-2-oxobutanoate hydroxymethyltransferase activity"/>
    <property type="evidence" value="ECO:0007669"/>
    <property type="project" value="UniProtKB-EC"/>
</dbReference>
<protein>
    <recommendedName>
        <fullName evidence="3 6">3-methyl-2-oxobutanoate hydroxymethyltransferase</fullName>
        <ecNumber evidence="3 6">2.1.2.11</ecNumber>
    </recommendedName>
</protein>
<keyword evidence="7" id="KW-0732">Signal</keyword>
<reference evidence="8 9" key="1">
    <citation type="journal article" date="2018" name="Nat. Ecol. Evol.">
        <title>Pezizomycetes genomes reveal the molecular basis of ectomycorrhizal truffle lifestyle.</title>
        <authorList>
            <person name="Murat C."/>
            <person name="Payen T."/>
            <person name="Noel B."/>
            <person name="Kuo A."/>
            <person name="Morin E."/>
            <person name="Chen J."/>
            <person name="Kohler A."/>
            <person name="Krizsan K."/>
            <person name="Balestrini R."/>
            <person name="Da Silva C."/>
            <person name="Montanini B."/>
            <person name="Hainaut M."/>
            <person name="Levati E."/>
            <person name="Barry K.W."/>
            <person name="Belfiori B."/>
            <person name="Cichocki N."/>
            <person name="Clum A."/>
            <person name="Dockter R.B."/>
            <person name="Fauchery L."/>
            <person name="Guy J."/>
            <person name="Iotti M."/>
            <person name="Le Tacon F."/>
            <person name="Lindquist E.A."/>
            <person name="Lipzen A."/>
            <person name="Malagnac F."/>
            <person name="Mello A."/>
            <person name="Molinier V."/>
            <person name="Miyauchi S."/>
            <person name="Poulain J."/>
            <person name="Riccioni C."/>
            <person name="Rubini A."/>
            <person name="Sitrit Y."/>
            <person name="Splivallo R."/>
            <person name="Traeger S."/>
            <person name="Wang M."/>
            <person name="Zifcakova L."/>
            <person name="Wipf D."/>
            <person name="Zambonelli A."/>
            <person name="Paolocci F."/>
            <person name="Nowrousian M."/>
            <person name="Ottonello S."/>
            <person name="Baldrian P."/>
            <person name="Spatafora J.W."/>
            <person name="Henrissat B."/>
            <person name="Nagy L.G."/>
            <person name="Aury J.M."/>
            <person name="Wincker P."/>
            <person name="Grigoriev I.V."/>
            <person name="Bonfante P."/>
            <person name="Martin F.M."/>
        </authorList>
    </citation>
    <scope>NUCLEOTIDE SEQUENCE [LARGE SCALE GENOMIC DNA]</scope>
    <source>
        <strain evidence="8 9">RN42</strain>
    </source>
</reference>
<dbReference type="Proteomes" id="UP000275078">
    <property type="component" value="Unassembled WGS sequence"/>
</dbReference>
<dbReference type="EC" id="2.1.2.11" evidence="3 6"/>
<dbReference type="CDD" id="cd06557">
    <property type="entry name" value="KPHMT-like"/>
    <property type="match status" value="1"/>
</dbReference>
<evidence type="ECO:0000256" key="7">
    <source>
        <dbReference type="SAM" id="SignalP"/>
    </source>
</evidence>
<dbReference type="UniPathway" id="UPA00028">
    <property type="reaction ID" value="UER00003"/>
</dbReference>
<dbReference type="PANTHER" id="PTHR20881:SF0">
    <property type="entry name" value="3-METHYL-2-OXOBUTANOATE HYDROXYMETHYLTRANSFERASE"/>
    <property type="match status" value="1"/>
</dbReference>
<dbReference type="FunFam" id="3.20.20.60:FF:000003">
    <property type="entry name" value="3-methyl-2-oxobutanoate hydroxymethyltransferase"/>
    <property type="match status" value="1"/>
</dbReference>
<evidence type="ECO:0000256" key="2">
    <source>
        <dbReference type="ARBA" id="ARBA00008676"/>
    </source>
</evidence>